<feature type="domain" description="DUF4042" evidence="1">
    <location>
        <begin position="344"/>
        <end position="440"/>
    </location>
</feature>
<accession>A0AAD5JNQ9</accession>
<proteinExistence type="predicted"/>
<dbReference type="Pfam" id="PF13251">
    <property type="entry name" value="DUF4042"/>
    <property type="match status" value="1"/>
</dbReference>
<dbReference type="InterPro" id="IPR025283">
    <property type="entry name" value="DUF4042"/>
</dbReference>
<dbReference type="Proteomes" id="UP001209540">
    <property type="component" value="Unassembled WGS sequence"/>
</dbReference>
<sequence length="442" mass="49405">MVTQKSLQQLQTLALHFYRYVNNNDGRNPTTILELFNDLDAIDAPIKNVSDQQIIDILIAGCKSLTLDHEAFPAFCKFMFKACAKQIRLTSLRSSQFEVCIIFLLDGLEQTGTTAELRVDMLRALSALVFENASNASKYYPRVSNLLLGLADRSTRPLEVRRMAINCIGNSCANAGSKLQSYYPSYYQALLSNVCVITHGSHGTMMVASSSLDFTDSAVRKVASSTLRALQFVLSQDKTLVTNPLCDIIQIVHKFIFTSVSTQAYNAMMREDTTPLQVATTTSRIRMARFQQQQQQQITSKRSSHISWRSTEPRIIGLASSDSELSDTGDTTMANPRRQRDDAKIRINALLCLSAIAKTSPRVLYPHWPKFIPDTFSIFLGNNTDQHDHLYPTLQSDNQPLSLFTLLLYDPTLTVRTAVCNTLIAMLDGSKQYLSVASERLA</sequence>
<dbReference type="InterPro" id="IPR016024">
    <property type="entry name" value="ARM-type_fold"/>
</dbReference>
<reference evidence="2" key="2">
    <citation type="submission" date="2023-02" db="EMBL/GenBank/DDBJ databases">
        <authorList>
            <consortium name="DOE Joint Genome Institute"/>
            <person name="Mondo S.J."/>
            <person name="Chang Y."/>
            <person name="Wang Y."/>
            <person name="Ahrendt S."/>
            <person name="Andreopoulos W."/>
            <person name="Barry K."/>
            <person name="Beard J."/>
            <person name="Benny G.L."/>
            <person name="Blankenship S."/>
            <person name="Bonito G."/>
            <person name="Cuomo C."/>
            <person name="Desiro A."/>
            <person name="Gervers K.A."/>
            <person name="Hundley H."/>
            <person name="Kuo A."/>
            <person name="LaButti K."/>
            <person name="Lang B.F."/>
            <person name="Lipzen A."/>
            <person name="O'Donnell K."/>
            <person name="Pangilinan J."/>
            <person name="Reynolds N."/>
            <person name="Sandor L."/>
            <person name="Smith M.W."/>
            <person name="Tsang A."/>
            <person name="Grigoriev I.V."/>
            <person name="Stajich J.E."/>
            <person name="Spatafora J.W."/>
        </authorList>
    </citation>
    <scope>NUCLEOTIDE SEQUENCE</scope>
    <source>
        <strain evidence="2">RSA 2281</strain>
    </source>
</reference>
<organism evidence="2 3">
    <name type="scientific">Phascolomyces articulosus</name>
    <dbReference type="NCBI Taxonomy" id="60185"/>
    <lineage>
        <taxon>Eukaryota</taxon>
        <taxon>Fungi</taxon>
        <taxon>Fungi incertae sedis</taxon>
        <taxon>Mucoromycota</taxon>
        <taxon>Mucoromycotina</taxon>
        <taxon>Mucoromycetes</taxon>
        <taxon>Mucorales</taxon>
        <taxon>Lichtheimiaceae</taxon>
        <taxon>Phascolomyces</taxon>
    </lineage>
</organism>
<dbReference type="InterPro" id="IPR052107">
    <property type="entry name" value="HEAT6"/>
</dbReference>
<comment type="caution">
    <text evidence="2">The sequence shown here is derived from an EMBL/GenBank/DDBJ whole genome shotgun (WGS) entry which is preliminary data.</text>
</comment>
<dbReference type="InterPro" id="IPR011989">
    <property type="entry name" value="ARM-like"/>
</dbReference>
<dbReference type="PANTHER" id="PTHR13366:SF0">
    <property type="entry name" value="HEAT REPEAT-CONTAINING PROTEIN 6"/>
    <property type="match status" value="1"/>
</dbReference>
<dbReference type="PANTHER" id="PTHR13366">
    <property type="entry name" value="MALARIA ANTIGEN-RELATED"/>
    <property type="match status" value="1"/>
</dbReference>
<dbReference type="AlphaFoldDB" id="A0AAD5JNQ9"/>
<reference evidence="2" key="1">
    <citation type="journal article" date="2022" name="IScience">
        <title>Evolution of zygomycete secretomes and the origins of terrestrial fungal ecologies.</title>
        <authorList>
            <person name="Chang Y."/>
            <person name="Wang Y."/>
            <person name="Mondo S."/>
            <person name="Ahrendt S."/>
            <person name="Andreopoulos W."/>
            <person name="Barry K."/>
            <person name="Beard J."/>
            <person name="Benny G.L."/>
            <person name="Blankenship S."/>
            <person name="Bonito G."/>
            <person name="Cuomo C."/>
            <person name="Desiro A."/>
            <person name="Gervers K.A."/>
            <person name="Hundley H."/>
            <person name="Kuo A."/>
            <person name="LaButti K."/>
            <person name="Lang B.F."/>
            <person name="Lipzen A."/>
            <person name="O'Donnell K."/>
            <person name="Pangilinan J."/>
            <person name="Reynolds N."/>
            <person name="Sandor L."/>
            <person name="Smith M.E."/>
            <person name="Tsang A."/>
            <person name="Grigoriev I.V."/>
            <person name="Stajich J.E."/>
            <person name="Spatafora J.W."/>
        </authorList>
    </citation>
    <scope>NUCLEOTIDE SEQUENCE</scope>
    <source>
        <strain evidence="2">RSA 2281</strain>
    </source>
</reference>
<dbReference type="Gene3D" id="1.25.10.10">
    <property type="entry name" value="Leucine-rich Repeat Variant"/>
    <property type="match status" value="1"/>
</dbReference>
<protein>
    <recommendedName>
        <fullName evidence="1">DUF4042 domain-containing protein</fullName>
    </recommendedName>
</protein>
<keyword evidence="3" id="KW-1185">Reference proteome</keyword>
<name>A0AAD5JNQ9_9FUNG</name>
<evidence type="ECO:0000259" key="1">
    <source>
        <dbReference type="Pfam" id="PF13251"/>
    </source>
</evidence>
<dbReference type="SUPFAM" id="SSF48371">
    <property type="entry name" value="ARM repeat"/>
    <property type="match status" value="1"/>
</dbReference>
<evidence type="ECO:0000313" key="3">
    <source>
        <dbReference type="Proteomes" id="UP001209540"/>
    </source>
</evidence>
<evidence type="ECO:0000313" key="2">
    <source>
        <dbReference type="EMBL" id="KAI9247653.1"/>
    </source>
</evidence>
<gene>
    <name evidence="2" type="ORF">BDA99DRAFT_548970</name>
</gene>
<dbReference type="EMBL" id="JAIXMP010000041">
    <property type="protein sequence ID" value="KAI9247653.1"/>
    <property type="molecule type" value="Genomic_DNA"/>
</dbReference>